<dbReference type="PANTHER" id="PTHR33619:SF3">
    <property type="entry name" value="POLYSACCHARIDE EXPORT PROTEIN GFCE-RELATED"/>
    <property type="match status" value="1"/>
</dbReference>
<feature type="domain" description="SLBB" evidence="18">
    <location>
        <begin position="121"/>
        <end position="202"/>
    </location>
</feature>
<feature type="domain" description="Polysaccharide export protein N-terminal" evidence="16">
    <location>
        <begin position="39"/>
        <end position="114"/>
    </location>
</feature>
<keyword evidence="11" id="KW-0472">Membrane</keyword>
<evidence type="ECO:0000256" key="6">
    <source>
        <dbReference type="ARBA" id="ARBA00022692"/>
    </source>
</evidence>
<keyword evidence="7 15" id="KW-0732">Signal</keyword>
<evidence type="ECO:0000256" key="2">
    <source>
        <dbReference type="ARBA" id="ARBA00009450"/>
    </source>
</evidence>
<dbReference type="Pfam" id="PF02563">
    <property type="entry name" value="Poly_export"/>
    <property type="match status" value="1"/>
</dbReference>
<evidence type="ECO:0000256" key="11">
    <source>
        <dbReference type="ARBA" id="ARBA00023136"/>
    </source>
</evidence>
<evidence type="ECO:0000313" key="19">
    <source>
        <dbReference type="EMBL" id="MEK8045681.1"/>
    </source>
</evidence>
<keyword evidence="12" id="KW-0564">Palmitate</keyword>
<keyword evidence="9" id="KW-0406">Ion transport</keyword>
<dbReference type="Gene3D" id="3.10.560.10">
    <property type="entry name" value="Outer membrane lipoprotein wza domain like"/>
    <property type="match status" value="2"/>
</dbReference>
<keyword evidence="20" id="KW-1185">Reference proteome</keyword>
<dbReference type="InterPro" id="IPR054765">
    <property type="entry name" value="SLBB_dom"/>
</dbReference>
<feature type="signal peptide" evidence="15">
    <location>
        <begin position="1"/>
        <end position="29"/>
    </location>
</feature>
<dbReference type="Pfam" id="PF10531">
    <property type="entry name" value="SLBB"/>
    <property type="match status" value="1"/>
</dbReference>
<evidence type="ECO:0000259" key="16">
    <source>
        <dbReference type="Pfam" id="PF02563"/>
    </source>
</evidence>
<feature type="chain" id="PRO_5046081286" evidence="15">
    <location>
        <begin position="30"/>
        <end position="282"/>
    </location>
</feature>
<keyword evidence="14" id="KW-0449">Lipoprotein</keyword>
<protein>
    <submittedName>
        <fullName evidence="19">Polysaccharide export protein EpsE</fullName>
    </submittedName>
</protein>
<evidence type="ECO:0000256" key="7">
    <source>
        <dbReference type="ARBA" id="ARBA00022729"/>
    </source>
</evidence>
<keyword evidence="5" id="KW-0762">Sugar transport</keyword>
<dbReference type="InterPro" id="IPR017478">
    <property type="entry name" value="Polysacc_export_EpsE"/>
</dbReference>
<evidence type="ECO:0000259" key="17">
    <source>
        <dbReference type="Pfam" id="PF10531"/>
    </source>
</evidence>
<evidence type="ECO:0000256" key="15">
    <source>
        <dbReference type="SAM" id="SignalP"/>
    </source>
</evidence>
<dbReference type="InterPro" id="IPR003715">
    <property type="entry name" value="Poly_export_N"/>
</dbReference>
<comment type="similarity">
    <text evidence="2">Belongs to the BexD/CtrA/VexA family.</text>
</comment>
<evidence type="ECO:0000256" key="4">
    <source>
        <dbReference type="ARBA" id="ARBA00022452"/>
    </source>
</evidence>
<accession>A0ABU9C224</accession>
<evidence type="ECO:0000256" key="9">
    <source>
        <dbReference type="ARBA" id="ARBA00023065"/>
    </source>
</evidence>
<comment type="caution">
    <text evidence="19">The sequence shown here is derived from an EMBL/GenBank/DDBJ whole genome shotgun (WGS) entry which is preliminary data.</text>
</comment>
<evidence type="ECO:0000256" key="5">
    <source>
        <dbReference type="ARBA" id="ARBA00022597"/>
    </source>
</evidence>
<reference evidence="19 20" key="1">
    <citation type="submission" date="2024-04" db="EMBL/GenBank/DDBJ databases">
        <title>Novel species of the genus Ideonella isolated from streams.</title>
        <authorList>
            <person name="Lu H."/>
        </authorList>
    </citation>
    <scope>NUCLEOTIDE SEQUENCE [LARGE SCALE GENOMIC DNA]</scope>
    <source>
        <strain evidence="19 20">LYT19W</strain>
    </source>
</reference>
<gene>
    <name evidence="19" type="primary">epsE</name>
    <name evidence="19" type="ORF">AACH00_04900</name>
</gene>
<evidence type="ECO:0000256" key="14">
    <source>
        <dbReference type="ARBA" id="ARBA00023288"/>
    </source>
</evidence>
<keyword evidence="10" id="KW-0626">Porin</keyword>
<evidence type="ECO:0000256" key="1">
    <source>
        <dbReference type="ARBA" id="ARBA00004571"/>
    </source>
</evidence>
<feature type="domain" description="Soluble ligand binding" evidence="17">
    <location>
        <begin position="208"/>
        <end position="258"/>
    </location>
</feature>
<evidence type="ECO:0000256" key="10">
    <source>
        <dbReference type="ARBA" id="ARBA00023114"/>
    </source>
</evidence>
<keyword evidence="4" id="KW-1134">Transmembrane beta strand</keyword>
<dbReference type="PANTHER" id="PTHR33619">
    <property type="entry name" value="POLYSACCHARIDE EXPORT PROTEIN GFCE-RELATED"/>
    <property type="match status" value="1"/>
</dbReference>
<dbReference type="NCBIfam" id="TIGR03028">
    <property type="entry name" value="EpsE"/>
    <property type="match status" value="1"/>
</dbReference>
<evidence type="ECO:0000313" key="20">
    <source>
        <dbReference type="Proteomes" id="UP001379945"/>
    </source>
</evidence>
<dbReference type="Pfam" id="PF22461">
    <property type="entry name" value="SLBB_2"/>
    <property type="match status" value="1"/>
</dbReference>
<evidence type="ECO:0000256" key="12">
    <source>
        <dbReference type="ARBA" id="ARBA00023139"/>
    </source>
</evidence>
<evidence type="ECO:0000256" key="8">
    <source>
        <dbReference type="ARBA" id="ARBA00023047"/>
    </source>
</evidence>
<evidence type="ECO:0000259" key="18">
    <source>
        <dbReference type="Pfam" id="PF22461"/>
    </source>
</evidence>
<keyword evidence="13" id="KW-0998">Cell outer membrane</keyword>
<keyword evidence="8" id="KW-0625">Polysaccharide transport</keyword>
<dbReference type="RefSeq" id="WP_341397964.1">
    <property type="nucleotide sequence ID" value="NZ_JBBUTI010000003.1"/>
</dbReference>
<keyword evidence="6" id="KW-0812">Transmembrane</keyword>
<name>A0ABU9C224_9BURK</name>
<dbReference type="InterPro" id="IPR049712">
    <property type="entry name" value="Poly_export"/>
</dbReference>
<evidence type="ECO:0000256" key="3">
    <source>
        <dbReference type="ARBA" id="ARBA00022448"/>
    </source>
</evidence>
<evidence type="ECO:0000256" key="13">
    <source>
        <dbReference type="ARBA" id="ARBA00023237"/>
    </source>
</evidence>
<dbReference type="EMBL" id="JBBUTI010000003">
    <property type="protein sequence ID" value="MEK8045681.1"/>
    <property type="molecule type" value="Genomic_DNA"/>
</dbReference>
<dbReference type="Proteomes" id="UP001379945">
    <property type="component" value="Unassembled WGS sequence"/>
</dbReference>
<sequence>MLHTRSLRLAVFATAALLATWLSSSPANAQQSAANVPAEVAEYKLGPGDVIRIAVYQNLDLSLETRLSDGGVISYPLLGGLRVGGLSVGEAEKLIASGLVKGDFVKNPQVTVVLMQARGSQVSVLGQVGRPGRYALEQAGTRLSDVLALAGGVLTNVGGDTITVVGTRNQQPFRKQVDLPTVFTGAQRSEDLVLQGNDVVYVERAPLVYIYGEVQRPGQLRLERGMTLLQGLAAGGGLTQRGTEKGIRVHRRSGEGKPEVLQPAMDETLRDGDVIYVRESLF</sequence>
<dbReference type="InterPro" id="IPR019554">
    <property type="entry name" value="Soluble_ligand-bd"/>
</dbReference>
<proteinExistence type="inferred from homology"/>
<organism evidence="19 20">
    <name type="scientific">Ideonella margarita</name>
    <dbReference type="NCBI Taxonomy" id="2984191"/>
    <lineage>
        <taxon>Bacteria</taxon>
        <taxon>Pseudomonadati</taxon>
        <taxon>Pseudomonadota</taxon>
        <taxon>Betaproteobacteria</taxon>
        <taxon>Burkholderiales</taxon>
        <taxon>Sphaerotilaceae</taxon>
        <taxon>Ideonella</taxon>
    </lineage>
</organism>
<keyword evidence="3" id="KW-0813">Transport</keyword>
<comment type="subcellular location">
    <subcellularLocation>
        <location evidence="1">Cell outer membrane</location>
        <topology evidence="1">Multi-pass membrane protein</topology>
    </subcellularLocation>
</comment>